<dbReference type="RefSeq" id="WP_379708752.1">
    <property type="nucleotide sequence ID" value="NZ_JBHTBS010000001.1"/>
</dbReference>
<dbReference type="Proteomes" id="UP001596472">
    <property type="component" value="Unassembled WGS sequence"/>
</dbReference>
<reference evidence="2" key="1">
    <citation type="journal article" date="2019" name="Int. J. Syst. Evol. Microbiol.">
        <title>The Global Catalogue of Microorganisms (GCM) 10K type strain sequencing project: providing services to taxonomists for standard genome sequencing and annotation.</title>
        <authorList>
            <consortium name="The Broad Institute Genomics Platform"/>
            <consortium name="The Broad Institute Genome Sequencing Center for Infectious Disease"/>
            <person name="Wu L."/>
            <person name="Ma J."/>
        </authorList>
    </citation>
    <scope>NUCLEOTIDE SEQUENCE [LARGE SCALE GENOMIC DNA]</scope>
    <source>
        <strain evidence="2">CGMCC 4.1467</strain>
    </source>
</reference>
<protein>
    <submittedName>
        <fullName evidence="1">Uncharacterized protein</fullName>
    </submittedName>
</protein>
<proteinExistence type="predicted"/>
<keyword evidence="2" id="KW-1185">Reference proteome</keyword>
<evidence type="ECO:0000313" key="1">
    <source>
        <dbReference type="EMBL" id="MFC7336037.1"/>
    </source>
</evidence>
<evidence type="ECO:0000313" key="2">
    <source>
        <dbReference type="Proteomes" id="UP001596472"/>
    </source>
</evidence>
<gene>
    <name evidence="1" type="ORF">ACFQY0_02515</name>
</gene>
<sequence length="49" mass="5677">MSPHKNPSDPQMEKRRLLTFFSPFLFAALAIGSAQARVVNFDFAWYRCL</sequence>
<accession>A0ABW2L120</accession>
<comment type="caution">
    <text evidence="1">The sequence shown here is derived from an EMBL/GenBank/DDBJ whole genome shotgun (WGS) entry which is preliminary data.</text>
</comment>
<name>A0ABW2L120_9BACT</name>
<dbReference type="EMBL" id="JBHTBS010000001">
    <property type="protein sequence ID" value="MFC7336037.1"/>
    <property type="molecule type" value="Genomic_DNA"/>
</dbReference>
<organism evidence="1 2">
    <name type="scientific">Haloferula chungangensis</name>
    <dbReference type="NCBI Taxonomy" id="1048331"/>
    <lineage>
        <taxon>Bacteria</taxon>
        <taxon>Pseudomonadati</taxon>
        <taxon>Verrucomicrobiota</taxon>
        <taxon>Verrucomicrobiia</taxon>
        <taxon>Verrucomicrobiales</taxon>
        <taxon>Verrucomicrobiaceae</taxon>
        <taxon>Haloferula</taxon>
    </lineage>
</organism>